<dbReference type="PROSITE" id="PS50082">
    <property type="entry name" value="WD_REPEATS_2"/>
    <property type="match status" value="2"/>
</dbReference>
<dbReference type="GO" id="GO:0051015">
    <property type="term" value="F:actin filament binding"/>
    <property type="evidence" value="ECO:0007669"/>
    <property type="project" value="TreeGrafter"/>
</dbReference>
<dbReference type="GO" id="GO:0040011">
    <property type="term" value="P:locomotion"/>
    <property type="evidence" value="ECO:0007669"/>
    <property type="project" value="TreeGrafter"/>
</dbReference>
<dbReference type="GO" id="GO:0030834">
    <property type="term" value="P:regulation of actin filament depolymerization"/>
    <property type="evidence" value="ECO:0007669"/>
    <property type="project" value="UniProtKB-ARBA"/>
</dbReference>
<feature type="repeat" description="WD" evidence="5">
    <location>
        <begin position="238"/>
        <end position="258"/>
    </location>
</feature>
<evidence type="ECO:0000256" key="4">
    <source>
        <dbReference type="ARBA" id="ARBA00067845"/>
    </source>
</evidence>
<dbReference type="OrthoDB" id="2306at2759"/>
<dbReference type="PROSITE" id="PS50294">
    <property type="entry name" value="WD_REPEATS_REGION"/>
    <property type="match status" value="2"/>
</dbReference>
<dbReference type="Gene3D" id="2.130.10.10">
    <property type="entry name" value="YVTN repeat-like/Quinoprotein amine dehydrogenase"/>
    <property type="match status" value="1"/>
</dbReference>
<dbReference type="GO" id="GO:0030042">
    <property type="term" value="P:actin filament depolymerization"/>
    <property type="evidence" value="ECO:0007669"/>
    <property type="project" value="TreeGrafter"/>
</dbReference>
<dbReference type="FunFam" id="2.130.10.10:FF:000167">
    <property type="entry name" value="Actin-interacting protein 1"/>
    <property type="match status" value="1"/>
</dbReference>
<dbReference type="Proteomes" id="UP000887013">
    <property type="component" value="Unassembled WGS sequence"/>
</dbReference>
<reference evidence="6" key="1">
    <citation type="submission" date="2020-08" db="EMBL/GenBank/DDBJ databases">
        <title>Multicomponent nature underlies the extraordinary mechanical properties of spider dragline silk.</title>
        <authorList>
            <person name="Kono N."/>
            <person name="Nakamura H."/>
            <person name="Mori M."/>
            <person name="Yoshida Y."/>
            <person name="Ohtoshi R."/>
            <person name="Malay A.D."/>
            <person name="Moran D.A.P."/>
            <person name="Tomita M."/>
            <person name="Numata K."/>
            <person name="Arakawa K."/>
        </authorList>
    </citation>
    <scope>NUCLEOTIDE SEQUENCE</scope>
</reference>
<dbReference type="EMBL" id="BMAW01022871">
    <property type="protein sequence ID" value="GFT79997.1"/>
    <property type="molecule type" value="Genomic_DNA"/>
</dbReference>
<name>A0A8X6PQI3_NEPPI</name>
<evidence type="ECO:0000256" key="5">
    <source>
        <dbReference type="PROSITE-ProRule" id="PRU00221"/>
    </source>
</evidence>
<evidence type="ECO:0000313" key="6">
    <source>
        <dbReference type="EMBL" id="GFT79997.1"/>
    </source>
</evidence>
<dbReference type="InterPro" id="IPR001680">
    <property type="entry name" value="WD40_rpt"/>
</dbReference>
<dbReference type="GO" id="GO:0030833">
    <property type="term" value="P:regulation of actin filament polymerization"/>
    <property type="evidence" value="ECO:0007669"/>
    <property type="project" value="UniProtKB-ARBA"/>
</dbReference>
<evidence type="ECO:0000256" key="3">
    <source>
        <dbReference type="ARBA" id="ARBA00038366"/>
    </source>
</evidence>
<dbReference type="InterPro" id="IPR015943">
    <property type="entry name" value="WD40/YVTN_repeat-like_dom_sf"/>
</dbReference>
<evidence type="ECO:0000256" key="1">
    <source>
        <dbReference type="ARBA" id="ARBA00022574"/>
    </source>
</evidence>
<dbReference type="GO" id="GO:0030864">
    <property type="term" value="C:cortical actin cytoskeleton"/>
    <property type="evidence" value="ECO:0007669"/>
    <property type="project" value="TreeGrafter"/>
</dbReference>
<dbReference type="SMART" id="SM00320">
    <property type="entry name" value="WD40"/>
    <property type="match status" value="5"/>
</dbReference>
<dbReference type="Pfam" id="PF00400">
    <property type="entry name" value="WD40"/>
    <property type="match status" value="3"/>
</dbReference>
<sequence>MYWNMEKFCYHDRIKGKGHSNQVQNMACDKDYVNTCSLDDTLRFIHQDGHNYLLESIKFDSQPRGVACGKDKAILVACLNEICIVMGTAKTASYPIDYEGTSIAVHPGGHDVAVGGAKDMKVHVYYVSGPCFSPKATMEHRGAITDLAYSPNGVYLAASDSNRKIILYTDSYELAHTHEWGFHTARVNCVAWSPNSLFLASGGLDTNIIIWSTENPTKHLTIKNAHPQSQITKIGFLDDKVVVSTGQDSNIKIWDIVF</sequence>
<comment type="caution">
    <text evidence="6">The sequence shown here is derived from an EMBL/GenBank/DDBJ whole genome shotgun (WGS) entry which is preliminary data.</text>
</comment>
<keyword evidence="7" id="KW-1185">Reference proteome</keyword>
<dbReference type="PROSITE" id="PS00678">
    <property type="entry name" value="WD_REPEATS_1"/>
    <property type="match status" value="1"/>
</dbReference>
<protein>
    <recommendedName>
        <fullName evidence="4">Actin-interacting protein 1</fullName>
    </recommendedName>
</protein>
<dbReference type="SUPFAM" id="SSF50978">
    <property type="entry name" value="WD40 repeat-like"/>
    <property type="match status" value="1"/>
</dbReference>
<dbReference type="InterPro" id="IPR019775">
    <property type="entry name" value="WD40_repeat_CS"/>
</dbReference>
<dbReference type="PANTHER" id="PTHR19856">
    <property type="entry name" value="WD-REPEATCONTAINING PROTEIN WDR1"/>
    <property type="match status" value="1"/>
</dbReference>
<dbReference type="AlphaFoldDB" id="A0A8X6PQI3"/>
<evidence type="ECO:0000313" key="7">
    <source>
        <dbReference type="Proteomes" id="UP000887013"/>
    </source>
</evidence>
<organism evidence="6 7">
    <name type="scientific">Nephila pilipes</name>
    <name type="common">Giant wood spider</name>
    <name type="synonym">Nephila maculata</name>
    <dbReference type="NCBI Taxonomy" id="299642"/>
    <lineage>
        <taxon>Eukaryota</taxon>
        <taxon>Metazoa</taxon>
        <taxon>Ecdysozoa</taxon>
        <taxon>Arthropoda</taxon>
        <taxon>Chelicerata</taxon>
        <taxon>Arachnida</taxon>
        <taxon>Araneae</taxon>
        <taxon>Araneomorphae</taxon>
        <taxon>Entelegynae</taxon>
        <taxon>Araneoidea</taxon>
        <taxon>Nephilidae</taxon>
        <taxon>Nephila</taxon>
    </lineage>
</organism>
<dbReference type="PANTHER" id="PTHR19856:SF0">
    <property type="entry name" value="WD REPEAT-CONTAINING PROTEIN 1"/>
    <property type="match status" value="1"/>
</dbReference>
<keyword evidence="2" id="KW-0677">Repeat</keyword>
<comment type="similarity">
    <text evidence="3">Belongs to the WD repeat AIP1 family.</text>
</comment>
<gene>
    <name evidence="6" type="primary">wdr1-b</name>
    <name evidence="6" type="ORF">NPIL_649531</name>
</gene>
<feature type="repeat" description="WD" evidence="5">
    <location>
        <begin position="183"/>
        <end position="221"/>
    </location>
</feature>
<proteinExistence type="inferred from homology"/>
<keyword evidence="1 5" id="KW-0853">WD repeat</keyword>
<dbReference type="InterPro" id="IPR036322">
    <property type="entry name" value="WD40_repeat_dom_sf"/>
</dbReference>
<accession>A0A8X6PQI3</accession>
<dbReference type="GO" id="GO:0045214">
    <property type="term" value="P:sarcomere organization"/>
    <property type="evidence" value="ECO:0007669"/>
    <property type="project" value="TreeGrafter"/>
</dbReference>
<evidence type="ECO:0000256" key="2">
    <source>
        <dbReference type="ARBA" id="ARBA00022737"/>
    </source>
</evidence>